<protein>
    <recommendedName>
        <fullName evidence="4">DUF2157 domain-containing protein</fullName>
    </recommendedName>
</protein>
<keyword evidence="1" id="KW-0812">Transmembrane</keyword>
<dbReference type="AlphaFoldDB" id="A0A6M0RQW6"/>
<feature type="transmembrane region" description="Helical" evidence="1">
    <location>
        <begin position="228"/>
        <end position="245"/>
    </location>
</feature>
<feature type="transmembrane region" description="Helical" evidence="1">
    <location>
        <begin position="351"/>
        <end position="379"/>
    </location>
</feature>
<evidence type="ECO:0000313" key="2">
    <source>
        <dbReference type="EMBL" id="NEZ58101.1"/>
    </source>
</evidence>
<feature type="transmembrane region" description="Helical" evidence="1">
    <location>
        <begin position="116"/>
        <end position="140"/>
    </location>
</feature>
<feature type="transmembrane region" description="Helical" evidence="1">
    <location>
        <begin position="251"/>
        <end position="274"/>
    </location>
</feature>
<feature type="transmembrane region" description="Helical" evidence="1">
    <location>
        <begin position="186"/>
        <end position="208"/>
    </location>
</feature>
<feature type="transmembrane region" description="Helical" evidence="1">
    <location>
        <begin position="286"/>
        <end position="304"/>
    </location>
</feature>
<proteinExistence type="predicted"/>
<dbReference type="EMBL" id="QXHD01000004">
    <property type="protein sequence ID" value="NEZ58101.1"/>
    <property type="molecule type" value="Genomic_DNA"/>
</dbReference>
<feature type="transmembrane region" description="Helical" evidence="1">
    <location>
        <begin position="394"/>
        <end position="414"/>
    </location>
</feature>
<keyword evidence="1" id="KW-1133">Transmembrane helix</keyword>
<comment type="caution">
    <text evidence="2">The sequence shown here is derived from an EMBL/GenBank/DDBJ whole genome shotgun (WGS) entry which is preliminary data.</text>
</comment>
<accession>A0A6M0RQW6</accession>
<evidence type="ECO:0000256" key="1">
    <source>
        <dbReference type="SAM" id="Phobius"/>
    </source>
</evidence>
<gene>
    <name evidence="2" type="ORF">DXZ20_21120</name>
</gene>
<reference evidence="2 3" key="1">
    <citation type="journal article" date="2020" name="Microb. Ecol.">
        <title>Ecogenomics of the Marine Benthic Filamentous Cyanobacterium Adonisia.</title>
        <authorList>
            <person name="Walter J.M."/>
            <person name="Coutinho F.H."/>
            <person name="Leomil L."/>
            <person name="Hargreaves P.I."/>
            <person name="Campeao M.E."/>
            <person name="Vieira V.V."/>
            <person name="Silva B.S."/>
            <person name="Fistarol G.O."/>
            <person name="Salomon P.S."/>
            <person name="Sawabe T."/>
            <person name="Mino S."/>
            <person name="Hosokawa M."/>
            <person name="Miyashita H."/>
            <person name="Maruyama F."/>
            <person name="van Verk M.C."/>
            <person name="Dutilh B.E."/>
            <person name="Thompson C.C."/>
            <person name="Thompson F.L."/>
        </authorList>
    </citation>
    <scope>NUCLEOTIDE SEQUENCE [LARGE SCALE GENOMIC DNA]</scope>
    <source>
        <strain evidence="2 3">CCMR0081</strain>
    </source>
</reference>
<evidence type="ECO:0000313" key="3">
    <source>
        <dbReference type="Proteomes" id="UP000481033"/>
    </source>
</evidence>
<organism evidence="2 3">
    <name type="scientific">Adonisia turfae CCMR0081</name>
    <dbReference type="NCBI Taxonomy" id="2292702"/>
    <lineage>
        <taxon>Bacteria</taxon>
        <taxon>Bacillati</taxon>
        <taxon>Cyanobacteriota</taxon>
        <taxon>Adonisia</taxon>
        <taxon>Adonisia turfae</taxon>
    </lineage>
</organism>
<feature type="transmembrane region" description="Helical" evidence="1">
    <location>
        <begin position="147"/>
        <end position="166"/>
    </location>
</feature>
<evidence type="ECO:0008006" key="4">
    <source>
        <dbReference type="Google" id="ProtNLM"/>
    </source>
</evidence>
<feature type="transmembrane region" description="Helical" evidence="1">
    <location>
        <begin position="310"/>
        <end position="330"/>
    </location>
</feature>
<sequence>MDRGELQEIAPTELSIVNRVYRIGFGMKRIFCALLLLFILLTGFVQPASAANTAPDYNDISLLRTHVLTIDDLESRDVLSPEVGNAQRQFYADQASNIRGETIAVNDLRHWNQFKAIFRIQVIVRVLAVMVSVLGTGLLCFGVIKELFQILSGLVLTVAVSIIEFLKKIPITAYKVLFCGVGAGLMFLQKGLTLNFFGAVIFFLSLLLLHSQENWKTFFQGVGKDIKFVSGTCCAVYAGAAWWNQSITLGVLASLAFVAYFGFILLAGPLTIIIGFDSTDKAGQGTFAAACLILFGLGLTQHYLPRSLDVFQTGALFTGTFVYFVGMLILSSKWVAKEKYWLRNVVTCLSGPLLIAVATSLDLGVVNAIAGTFFVIFLMDKYVEFCTLWVKNTIGFGAALLGTGLLGFGLMKVLDIYPQYFMVNLLS</sequence>
<name>A0A6M0RQW6_9CYAN</name>
<keyword evidence="1" id="KW-0472">Membrane</keyword>
<dbReference type="Proteomes" id="UP000481033">
    <property type="component" value="Unassembled WGS sequence"/>
</dbReference>
<keyword evidence="3" id="KW-1185">Reference proteome</keyword>